<feature type="domain" description="HTH iclR-type" evidence="7">
    <location>
        <begin position="19"/>
        <end position="80"/>
    </location>
</feature>
<dbReference type="InterPro" id="IPR050707">
    <property type="entry name" value="HTH_MetabolicPath_Reg"/>
</dbReference>
<evidence type="ECO:0000259" key="8">
    <source>
        <dbReference type="PROSITE" id="PS51078"/>
    </source>
</evidence>
<dbReference type="Pfam" id="PF09339">
    <property type="entry name" value="HTH_IclR"/>
    <property type="match status" value="1"/>
</dbReference>
<evidence type="ECO:0000256" key="6">
    <source>
        <dbReference type="ARBA" id="ARBA00070406"/>
    </source>
</evidence>
<dbReference type="GO" id="GO:0003677">
    <property type="term" value="F:DNA binding"/>
    <property type="evidence" value="ECO:0007669"/>
    <property type="project" value="UniProtKB-KW"/>
</dbReference>
<gene>
    <name evidence="9" type="ORF">CLV54_2202</name>
</gene>
<dbReference type="GO" id="GO:0006071">
    <property type="term" value="P:glycerol metabolic process"/>
    <property type="evidence" value="ECO:0007669"/>
    <property type="project" value="UniProtKB-KW"/>
</dbReference>
<keyword evidence="4" id="KW-0804">Transcription</keyword>
<reference evidence="9 10" key="1">
    <citation type="submission" date="2017-11" db="EMBL/GenBank/DDBJ databases">
        <title>Genomic Encyclopedia of Archaeal and Bacterial Type Strains, Phase II (KMG-II): From Individual Species to Whole Genera.</title>
        <authorList>
            <person name="Goeker M."/>
        </authorList>
    </citation>
    <scope>NUCLEOTIDE SEQUENCE [LARGE SCALE GENOMIC DNA]</scope>
    <source>
        <strain evidence="9 10">DSM 25625</strain>
    </source>
</reference>
<proteinExistence type="predicted"/>
<keyword evidence="2" id="KW-0805">Transcription regulation</keyword>
<name>A0A2M9BWT1_9MICO</name>
<organism evidence="9 10">
    <name type="scientific">Compostimonas suwonensis</name>
    <dbReference type="NCBI Taxonomy" id="1048394"/>
    <lineage>
        <taxon>Bacteria</taxon>
        <taxon>Bacillati</taxon>
        <taxon>Actinomycetota</taxon>
        <taxon>Actinomycetes</taxon>
        <taxon>Micrococcales</taxon>
        <taxon>Microbacteriaceae</taxon>
        <taxon>Compostimonas</taxon>
    </lineage>
</organism>
<keyword evidence="1" id="KW-0319">Glycerol metabolism</keyword>
<dbReference type="InterPro" id="IPR029016">
    <property type="entry name" value="GAF-like_dom_sf"/>
</dbReference>
<comment type="caution">
    <text evidence="9">The sequence shown here is derived from an EMBL/GenBank/DDBJ whole genome shotgun (WGS) entry which is preliminary data.</text>
</comment>
<dbReference type="FunFam" id="1.10.10.10:FF:000056">
    <property type="entry name" value="IclR family transcriptional regulator"/>
    <property type="match status" value="1"/>
</dbReference>
<dbReference type="GO" id="GO:0045892">
    <property type="term" value="P:negative regulation of DNA-templated transcription"/>
    <property type="evidence" value="ECO:0007669"/>
    <property type="project" value="TreeGrafter"/>
</dbReference>
<dbReference type="PANTHER" id="PTHR30136:SF24">
    <property type="entry name" value="HTH-TYPE TRANSCRIPTIONAL REPRESSOR ALLR"/>
    <property type="match status" value="1"/>
</dbReference>
<dbReference type="AlphaFoldDB" id="A0A2M9BWT1"/>
<protein>
    <recommendedName>
        <fullName evidence="6">Glycerol operon regulatory protein</fullName>
    </recommendedName>
</protein>
<dbReference type="InterPro" id="IPR005471">
    <property type="entry name" value="Tscrpt_reg_IclR_N"/>
</dbReference>
<evidence type="ECO:0000256" key="2">
    <source>
        <dbReference type="ARBA" id="ARBA00023015"/>
    </source>
</evidence>
<sequence length="259" mass="28105">MRNDENTSTAPADRGRPVVQSVERAFGLLELLADHGGVMSISQMAHESRLPLPTIHRLVRTLVEIGYLRQEPSRQYVLGPRLIRLGESSAKMLTVFATSHLERVVEQVGESANLAMLDGDRIIYIAQAHSKQSMRMFTEVGRRVRPHCTAVGKAIMAGMPAEEVAQLLRRTGMPRETENTITDPDVLLGQLDRVRELGYAVDDGEQEVGVHCVAVVVPNAPARLALSVSGPATRMTVSAVARAVPVLMAAGQALSADLM</sequence>
<evidence type="ECO:0000256" key="4">
    <source>
        <dbReference type="ARBA" id="ARBA00023163"/>
    </source>
</evidence>
<keyword evidence="3" id="KW-0238">DNA-binding</keyword>
<keyword evidence="10" id="KW-1185">Reference proteome</keyword>
<accession>A0A2M9BWT1</accession>
<dbReference type="SMART" id="SM00346">
    <property type="entry name" value="HTH_ICLR"/>
    <property type="match status" value="1"/>
</dbReference>
<dbReference type="SUPFAM" id="SSF46785">
    <property type="entry name" value="Winged helix' DNA-binding domain"/>
    <property type="match status" value="1"/>
</dbReference>
<evidence type="ECO:0000256" key="1">
    <source>
        <dbReference type="ARBA" id="ARBA00022798"/>
    </source>
</evidence>
<dbReference type="PROSITE" id="PS51077">
    <property type="entry name" value="HTH_ICLR"/>
    <property type="match status" value="1"/>
</dbReference>
<dbReference type="InterPro" id="IPR036390">
    <property type="entry name" value="WH_DNA-bd_sf"/>
</dbReference>
<dbReference type="SUPFAM" id="SSF55781">
    <property type="entry name" value="GAF domain-like"/>
    <property type="match status" value="1"/>
</dbReference>
<dbReference type="GO" id="GO:0003700">
    <property type="term" value="F:DNA-binding transcription factor activity"/>
    <property type="evidence" value="ECO:0007669"/>
    <property type="project" value="TreeGrafter"/>
</dbReference>
<dbReference type="PROSITE" id="PS51078">
    <property type="entry name" value="ICLR_ED"/>
    <property type="match status" value="1"/>
</dbReference>
<evidence type="ECO:0000259" key="7">
    <source>
        <dbReference type="PROSITE" id="PS51077"/>
    </source>
</evidence>
<dbReference type="Gene3D" id="3.30.450.40">
    <property type="match status" value="1"/>
</dbReference>
<dbReference type="OrthoDB" id="8479143at2"/>
<feature type="domain" description="IclR-ED" evidence="8">
    <location>
        <begin position="81"/>
        <end position="259"/>
    </location>
</feature>
<comment type="function">
    <text evidence="5">May be an activator protein for the gylABX operon.</text>
</comment>
<dbReference type="Proteomes" id="UP000230161">
    <property type="component" value="Unassembled WGS sequence"/>
</dbReference>
<dbReference type="Pfam" id="PF01614">
    <property type="entry name" value="IclR_C"/>
    <property type="match status" value="1"/>
</dbReference>
<evidence type="ECO:0000256" key="3">
    <source>
        <dbReference type="ARBA" id="ARBA00023125"/>
    </source>
</evidence>
<dbReference type="EMBL" id="PGFB01000003">
    <property type="protein sequence ID" value="PJJ62399.1"/>
    <property type="molecule type" value="Genomic_DNA"/>
</dbReference>
<dbReference type="InterPro" id="IPR036388">
    <property type="entry name" value="WH-like_DNA-bd_sf"/>
</dbReference>
<evidence type="ECO:0000313" key="9">
    <source>
        <dbReference type="EMBL" id="PJJ62399.1"/>
    </source>
</evidence>
<dbReference type="PANTHER" id="PTHR30136">
    <property type="entry name" value="HELIX-TURN-HELIX TRANSCRIPTIONAL REGULATOR, ICLR FAMILY"/>
    <property type="match status" value="1"/>
</dbReference>
<evidence type="ECO:0000256" key="5">
    <source>
        <dbReference type="ARBA" id="ARBA00058938"/>
    </source>
</evidence>
<dbReference type="InterPro" id="IPR014757">
    <property type="entry name" value="Tscrpt_reg_IclR_C"/>
</dbReference>
<evidence type="ECO:0000313" key="10">
    <source>
        <dbReference type="Proteomes" id="UP000230161"/>
    </source>
</evidence>
<dbReference type="RefSeq" id="WP_100344960.1">
    <property type="nucleotide sequence ID" value="NZ_PGFB01000003.1"/>
</dbReference>
<dbReference type="Gene3D" id="1.10.10.10">
    <property type="entry name" value="Winged helix-like DNA-binding domain superfamily/Winged helix DNA-binding domain"/>
    <property type="match status" value="1"/>
</dbReference>